<dbReference type="PANTHER" id="PTHR46658:SF1">
    <property type="entry name" value="CYS OR MET METABOLISM PYRIDOXAL-PHOSPHATE-DEPENDENT ENZYME"/>
    <property type="match status" value="1"/>
</dbReference>
<dbReference type="EMBL" id="CZAB01000002">
    <property type="protein sequence ID" value="CUO06349.1"/>
    <property type="molecule type" value="Genomic_DNA"/>
</dbReference>
<keyword evidence="4" id="KW-1185">Reference proteome</keyword>
<evidence type="ECO:0000313" key="3">
    <source>
        <dbReference type="Proteomes" id="UP000095512"/>
    </source>
</evidence>
<dbReference type="Gene3D" id="3.90.1150.60">
    <property type="entry name" value="Methioning gamme-lyase, C-terminal domain"/>
    <property type="match status" value="1"/>
</dbReference>
<dbReference type="InterPro" id="IPR015421">
    <property type="entry name" value="PyrdxlP-dep_Trfase_major"/>
</dbReference>
<sequence>MDINEMNQMYESLGIRREVREFAAETEQALKERFEAIDAVAEYNQMKVIKGMQDNRVSDIHFAATTGYGYNDLGRDTLEDVYASVFHGESALVRPQLMSGTHALHVALSGNLRPGDELLSPVGKPYDTLEEVIGIRDSVGSLKEYGVSYRQVDLFEDGSFDYEGIAAALNEKTKLVTIQRSKGYAARPTLSVKRIGELISFIKNIKPDVICMVDNCYGEFVETIEPTDVGADMIVGSLIKNPGGGLAPIGGYIVGRKDCIERASYRLSAPGLGKEVGASLGLNQQLYQGLFLSPVVVSGALKGAIFAASIYERLGCAVVPNGSESRHDIIQAITFGTPEGVISFCRGIQAAAPVDSYVTPEPWDMPGYDSPVIMAAGAFVQGSSIELSADGPIKPPYTVYFQGGLTWYHAKLGILKSLQQLSDDGVLKILR</sequence>
<dbReference type="InterPro" id="IPR015424">
    <property type="entry name" value="PyrdxlP-dep_Trfase"/>
</dbReference>
<protein>
    <submittedName>
        <fullName evidence="1">Cystathionine beta-lyase family protein involved in aluminum resistance</fullName>
    </submittedName>
</protein>
<evidence type="ECO:0000313" key="4">
    <source>
        <dbReference type="Proteomes" id="UP000251853"/>
    </source>
</evidence>
<dbReference type="Proteomes" id="UP000251853">
    <property type="component" value="Unassembled WGS sequence"/>
</dbReference>
<accession>A0A174C219</accession>
<dbReference type="RefSeq" id="WP_022201843.1">
    <property type="nucleotide sequence ID" value="NZ_CATYWZ010000018.1"/>
</dbReference>
<organism evidence="1 3">
    <name type="scientific">Enterocloster clostridioformis</name>
    <dbReference type="NCBI Taxonomy" id="1531"/>
    <lineage>
        <taxon>Bacteria</taxon>
        <taxon>Bacillati</taxon>
        <taxon>Bacillota</taxon>
        <taxon>Clostridia</taxon>
        <taxon>Lachnospirales</taxon>
        <taxon>Lachnospiraceae</taxon>
        <taxon>Enterocloster</taxon>
    </lineage>
</organism>
<dbReference type="SUPFAM" id="SSF53383">
    <property type="entry name" value="PLP-dependent transferases"/>
    <property type="match status" value="1"/>
</dbReference>
<dbReference type="GO" id="GO:0016829">
    <property type="term" value="F:lyase activity"/>
    <property type="evidence" value="ECO:0007669"/>
    <property type="project" value="UniProtKB-KW"/>
</dbReference>
<evidence type="ECO:0000313" key="1">
    <source>
        <dbReference type="EMBL" id="CUO06349.1"/>
    </source>
</evidence>
<reference evidence="2 4" key="2">
    <citation type="submission" date="2018-06" db="EMBL/GenBank/DDBJ databases">
        <authorList>
            <consortium name="Pathogen Informatics"/>
            <person name="Doyle S."/>
        </authorList>
    </citation>
    <scope>NUCLEOTIDE SEQUENCE [LARGE SCALE GENOMIC DNA]</scope>
    <source>
        <strain evidence="2 4">NCTC11224</strain>
    </source>
</reference>
<dbReference type="Pfam" id="PF06838">
    <property type="entry name" value="Met_gamma_lyase"/>
    <property type="match status" value="1"/>
</dbReference>
<dbReference type="PANTHER" id="PTHR46658">
    <property type="entry name" value="CYS OR MET METABOLISM PYRIDOXAL-PHOSPHATE-DEPENDENT ENZYME"/>
    <property type="match status" value="1"/>
</dbReference>
<proteinExistence type="predicted"/>
<gene>
    <name evidence="1" type="ORF">ERS852480_00375</name>
    <name evidence="2" type="ORF">NCTC11224_05537</name>
</gene>
<dbReference type="EMBL" id="UAVW01000020">
    <property type="protein sequence ID" value="SQB16421.1"/>
    <property type="molecule type" value="Genomic_DNA"/>
</dbReference>
<dbReference type="Proteomes" id="UP000095512">
    <property type="component" value="Unassembled WGS sequence"/>
</dbReference>
<name>A0A174C219_9FIRM</name>
<reference evidence="1 3" key="1">
    <citation type="submission" date="2015-09" db="EMBL/GenBank/DDBJ databases">
        <authorList>
            <consortium name="Pathogen Informatics"/>
        </authorList>
    </citation>
    <scope>NUCLEOTIDE SEQUENCE [LARGE SCALE GENOMIC DNA]</scope>
    <source>
        <strain evidence="1 3">2789STDY5834865</strain>
    </source>
</reference>
<dbReference type="AlphaFoldDB" id="A0A174C219"/>
<keyword evidence="1" id="KW-0456">Lyase</keyword>
<evidence type="ECO:0000313" key="2">
    <source>
        <dbReference type="EMBL" id="SQB16421.1"/>
    </source>
</evidence>
<dbReference type="InterPro" id="IPR009651">
    <property type="entry name" value="Met_g_lyase_put"/>
</dbReference>
<dbReference type="Gene3D" id="3.40.640.10">
    <property type="entry name" value="Type I PLP-dependent aspartate aminotransferase-like (Major domain)"/>
    <property type="match status" value="1"/>
</dbReference>